<comment type="caution">
    <text evidence="2">The sequence shown here is derived from an EMBL/GenBank/DDBJ whole genome shotgun (WGS) entry which is preliminary data.</text>
</comment>
<keyword evidence="3" id="KW-1185">Reference proteome</keyword>
<feature type="region of interest" description="Disordered" evidence="1">
    <location>
        <begin position="1"/>
        <end position="28"/>
    </location>
</feature>
<gene>
    <name evidence="2" type="ORF">RND81_09G102200</name>
</gene>
<dbReference type="Proteomes" id="UP001443914">
    <property type="component" value="Unassembled WGS sequence"/>
</dbReference>
<name>A0AAW1IL63_SAPOF</name>
<accession>A0AAW1IL63</accession>
<sequence length="136" mass="15826">MNLEENISSSEQEPDSPVPPYSTQEGLDNITVNVEGSKKEKWTNIEDKAQIEVWVTISTDASVGNDQKGGAFWQRVTNYFNRYNKDKTKRTLNQLKAHYHRTEPDINEFNELYNRISNQYLSGWSDDKRKQAAHEE</sequence>
<feature type="compositionally biased region" description="Polar residues" evidence="1">
    <location>
        <begin position="1"/>
        <end position="11"/>
    </location>
</feature>
<reference evidence="2" key="1">
    <citation type="submission" date="2024-03" db="EMBL/GenBank/DDBJ databases">
        <title>WGS assembly of Saponaria officinalis var. Norfolk2.</title>
        <authorList>
            <person name="Jenkins J."/>
            <person name="Shu S."/>
            <person name="Grimwood J."/>
            <person name="Barry K."/>
            <person name="Goodstein D."/>
            <person name="Schmutz J."/>
            <person name="Leebens-Mack J."/>
            <person name="Osbourn A."/>
        </authorList>
    </citation>
    <scope>NUCLEOTIDE SEQUENCE [LARGE SCALE GENOMIC DNA]</scope>
    <source>
        <strain evidence="2">JIC</strain>
    </source>
</reference>
<dbReference type="AlphaFoldDB" id="A0AAW1IL63"/>
<evidence type="ECO:0000313" key="3">
    <source>
        <dbReference type="Proteomes" id="UP001443914"/>
    </source>
</evidence>
<evidence type="ECO:0000256" key="1">
    <source>
        <dbReference type="SAM" id="MobiDB-lite"/>
    </source>
</evidence>
<organism evidence="2 3">
    <name type="scientific">Saponaria officinalis</name>
    <name type="common">Common soapwort</name>
    <name type="synonym">Lychnis saponaria</name>
    <dbReference type="NCBI Taxonomy" id="3572"/>
    <lineage>
        <taxon>Eukaryota</taxon>
        <taxon>Viridiplantae</taxon>
        <taxon>Streptophyta</taxon>
        <taxon>Embryophyta</taxon>
        <taxon>Tracheophyta</taxon>
        <taxon>Spermatophyta</taxon>
        <taxon>Magnoliopsida</taxon>
        <taxon>eudicotyledons</taxon>
        <taxon>Gunneridae</taxon>
        <taxon>Pentapetalae</taxon>
        <taxon>Caryophyllales</taxon>
        <taxon>Caryophyllaceae</taxon>
        <taxon>Caryophylleae</taxon>
        <taxon>Saponaria</taxon>
    </lineage>
</organism>
<protein>
    <submittedName>
        <fullName evidence="2">Uncharacterized protein</fullName>
    </submittedName>
</protein>
<proteinExistence type="predicted"/>
<dbReference type="EMBL" id="JBDFQZ010000009">
    <property type="protein sequence ID" value="KAK9690065.1"/>
    <property type="molecule type" value="Genomic_DNA"/>
</dbReference>
<dbReference type="PANTHER" id="PTHR45023:SF4">
    <property type="entry name" value="GLYCINE-RICH PROTEIN-RELATED"/>
    <property type="match status" value="1"/>
</dbReference>
<dbReference type="PANTHER" id="PTHR45023">
    <property type="match status" value="1"/>
</dbReference>
<evidence type="ECO:0000313" key="2">
    <source>
        <dbReference type="EMBL" id="KAK9690065.1"/>
    </source>
</evidence>